<dbReference type="InterPro" id="IPR006976">
    <property type="entry name" value="VanZ-like"/>
</dbReference>
<evidence type="ECO:0000313" key="3">
    <source>
        <dbReference type="EMBL" id="TCN72110.1"/>
    </source>
</evidence>
<accession>A0A4V6NM29</accession>
<feature type="transmembrane region" description="Helical" evidence="1">
    <location>
        <begin position="7"/>
        <end position="25"/>
    </location>
</feature>
<evidence type="ECO:0000259" key="2">
    <source>
        <dbReference type="Pfam" id="PF04892"/>
    </source>
</evidence>
<dbReference type="OrthoDB" id="1524985at2"/>
<comment type="caution">
    <text evidence="3">The sequence shown here is derived from an EMBL/GenBank/DDBJ whole genome shotgun (WGS) entry which is preliminary data.</text>
</comment>
<dbReference type="Proteomes" id="UP000294830">
    <property type="component" value="Unassembled WGS sequence"/>
</dbReference>
<protein>
    <submittedName>
        <fullName evidence="3">VanZ like protein</fullName>
    </submittedName>
</protein>
<gene>
    <name evidence="3" type="ORF">CLV25_10273</name>
</gene>
<feature type="transmembrane region" description="Helical" evidence="1">
    <location>
        <begin position="70"/>
        <end position="89"/>
    </location>
</feature>
<dbReference type="PANTHER" id="PTHR28008">
    <property type="entry name" value="DOMAIN PROTEIN, PUTATIVE (AFU_ORTHOLOGUE AFUA_3G10980)-RELATED"/>
    <property type="match status" value="1"/>
</dbReference>
<name>A0A4V6NM29_9BACT</name>
<feature type="transmembrane region" description="Helical" evidence="1">
    <location>
        <begin position="101"/>
        <end position="118"/>
    </location>
</feature>
<feature type="domain" description="VanZ-like" evidence="2">
    <location>
        <begin position="37"/>
        <end position="119"/>
    </location>
</feature>
<proteinExistence type="predicted"/>
<keyword evidence="1" id="KW-0812">Transmembrane</keyword>
<feature type="transmembrane region" description="Helical" evidence="1">
    <location>
        <begin position="45"/>
        <end position="63"/>
    </location>
</feature>
<reference evidence="3 4" key="1">
    <citation type="submission" date="2019-03" db="EMBL/GenBank/DDBJ databases">
        <title>Genomic Encyclopedia of Archaeal and Bacterial Type Strains, Phase II (KMG-II): from individual species to whole genera.</title>
        <authorList>
            <person name="Goeker M."/>
        </authorList>
    </citation>
    <scope>NUCLEOTIDE SEQUENCE [LARGE SCALE GENOMIC DNA]</scope>
    <source>
        <strain evidence="3 4">RL-C</strain>
    </source>
</reference>
<organism evidence="3 4">
    <name type="scientific">Acetobacteroides hydrogenigenes</name>
    <dbReference type="NCBI Taxonomy" id="979970"/>
    <lineage>
        <taxon>Bacteria</taxon>
        <taxon>Pseudomonadati</taxon>
        <taxon>Bacteroidota</taxon>
        <taxon>Bacteroidia</taxon>
        <taxon>Bacteroidales</taxon>
        <taxon>Rikenellaceae</taxon>
        <taxon>Acetobacteroides</taxon>
    </lineage>
</organism>
<dbReference type="EMBL" id="SLWB01000002">
    <property type="protein sequence ID" value="TCN72110.1"/>
    <property type="molecule type" value="Genomic_DNA"/>
</dbReference>
<dbReference type="NCBIfam" id="NF037970">
    <property type="entry name" value="vanZ_1"/>
    <property type="match status" value="1"/>
</dbReference>
<dbReference type="PANTHER" id="PTHR28008:SF1">
    <property type="entry name" value="DOMAIN PROTEIN, PUTATIVE (AFU_ORTHOLOGUE AFUA_3G10980)-RELATED"/>
    <property type="match status" value="1"/>
</dbReference>
<sequence>MVKKSYWLLVTVWAAIILVLCGMPPQDVDKVKFFDLPYMDKIVHFALYFVLAMLVMAVLTLNSHLKTSRWTYIITITICLLYGWLIEVLQRAFFAGRSFEWLDVVADTAGAVVGVLLYKKVSRWVKGRFKTL</sequence>
<dbReference type="RefSeq" id="WP_131838179.1">
    <property type="nucleotide sequence ID" value="NZ_SLWB01000002.1"/>
</dbReference>
<keyword evidence="4" id="KW-1185">Reference proteome</keyword>
<evidence type="ECO:0000256" key="1">
    <source>
        <dbReference type="SAM" id="Phobius"/>
    </source>
</evidence>
<evidence type="ECO:0000313" key="4">
    <source>
        <dbReference type="Proteomes" id="UP000294830"/>
    </source>
</evidence>
<keyword evidence="1" id="KW-1133">Transmembrane helix</keyword>
<dbReference type="AlphaFoldDB" id="A0A4V6NM29"/>
<dbReference type="Pfam" id="PF04892">
    <property type="entry name" value="VanZ"/>
    <property type="match status" value="1"/>
</dbReference>
<keyword evidence="1" id="KW-0472">Membrane</keyword>